<evidence type="ECO:0000313" key="1">
    <source>
        <dbReference type="EMBL" id="OTI63104.1"/>
    </source>
</evidence>
<proteinExistence type="predicted"/>
<comment type="caution">
    <text evidence="1">The sequence shown here is derived from an EMBL/GenBank/DDBJ whole genome shotgun (WGS) entry which is preliminary data.</text>
</comment>
<dbReference type="AlphaFoldDB" id="A0A241XRQ9"/>
<protein>
    <submittedName>
        <fullName evidence="1">Uncharacterized protein</fullName>
    </submittedName>
</protein>
<name>A0A241XRQ9_PSEAI</name>
<accession>A0A241XRQ9</accession>
<gene>
    <name evidence="1" type="ORF">CAZ10_09715</name>
</gene>
<dbReference type="EMBL" id="NFFZ01000004">
    <property type="protein sequence ID" value="OTI63104.1"/>
    <property type="molecule type" value="Genomic_DNA"/>
</dbReference>
<evidence type="ECO:0000313" key="2">
    <source>
        <dbReference type="Proteomes" id="UP000194857"/>
    </source>
</evidence>
<dbReference type="Proteomes" id="UP000194857">
    <property type="component" value="Unassembled WGS sequence"/>
</dbReference>
<reference evidence="1 2" key="1">
    <citation type="submission" date="2017-05" db="EMBL/GenBank/DDBJ databases">
        <authorList>
            <person name="Song R."/>
            <person name="Chenine A.L."/>
            <person name="Ruprecht R.M."/>
        </authorList>
    </citation>
    <scope>NUCLEOTIDE SEQUENCE [LARGE SCALE GENOMIC DNA]</scope>
    <source>
        <strain evidence="1 2">S567_C10_BS</strain>
    </source>
</reference>
<organism evidence="1 2">
    <name type="scientific">Pseudomonas aeruginosa</name>
    <dbReference type="NCBI Taxonomy" id="287"/>
    <lineage>
        <taxon>Bacteria</taxon>
        <taxon>Pseudomonadati</taxon>
        <taxon>Pseudomonadota</taxon>
        <taxon>Gammaproteobacteria</taxon>
        <taxon>Pseudomonadales</taxon>
        <taxon>Pseudomonadaceae</taxon>
        <taxon>Pseudomonas</taxon>
    </lineage>
</organism>
<dbReference type="RefSeq" id="WP_065327639.1">
    <property type="nucleotide sequence ID" value="NZ_NFFZ01000004.1"/>
</dbReference>
<sequence length="174" mass="18594">MTLPGKKVLLTGAALFLLALVSGVGIGVAIARSSKHETFTVPPFSVRHQQASLLEGMCAHSDVFKQLTEPRDDAPKRLVKLKVKAAPLSDRGVICNVDGALQTITSLSSGTIVTTQMNETFLVSVTGESELISEEFAKALSGSRTIRAMASNAGNDGTVKEAVDLKLSTPWWRW</sequence>